<comment type="caution">
    <text evidence="8">The sequence shown here is derived from an EMBL/GenBank/DDBJ whole genome shotgun (WGS) entry which is preliminary data.</text>
</comment>
<gene>
    <name evidence="8" type="ORF">M9Y10_028880</name>
</gene>
<feature type="domain" description="Rhodanese" evidence="7">
    <location>
        <begin position="103"/>
        <end position="234"/>
    </location>
</feature>
<evidence type="ECO:0000256" key="2">
    <source>
        <dbReference type="ARBA" id="ARBA00013064"/>
    </source>
</evidence>
<dbReference type="Pfam" id="PF00581">
    <property type="entry name" value="Rhodanese"/>
    <property type="match status" value="1"/>
</dbReference>
<keyword evidence="9" id="KW-1185">Reference proteome</keyword>
<evidence type="ECO:0000256" key="6">
    <source>
        <dbReference type="ARBA" id="ARBA00023306"/>
    </source>
</evidence>
<dbReference type="SMART" id="SM00450">
    <property type="entry name" value="RHOD"/>
    <property type="match status" value="1"/>
</dbReference>
<sequence length="300" mass="35144">MKKSISCAEYLAIPANRKHIIDIPKPTFDLDEDYAIDQKSDSNETFFRSHVDNSNNLGNGFHSPFIGISKKKYCIPTLQIESTIPRISADTLAQIIRQEYSHFFSNVVILDCRFFYEYNGGHIISAINLLERRQLKTIYNSNVLLQQKEKMLHEISINRDLEENYIENSNIEKSVCFIFHCEFSTVRGPAWASLLRNMDRFKNSRYYPKLDFENVFILDQGYQSFFEKYPELTTGGYRPMDDQNIDGHLYLRECQRKFEREIGEQHNGSKTPQINKTNFFVDLSLDQLDCIKFSSSQPFQ</sequence>
<organism evidence="8 9">
    <name type="scientific">Tritrichomonas musculus</name>
    <dbReference type="NCBI Taxonomy" id="1915356"/>
    <lineage>
        <taxon>Eukaryota</taxon>
        <taxon>Metamonada</taxon>
        <taxon>Parabasalia</taxon>
        <taxon>Tritrichomonadida</taxon>
        <taxon>Tritrichomonadidae</taxon>
        <taxon>Tritrichomonas</taxon>
    </lineage>
</organism>
<keyword evidence="4" id="KW-0378">Hydrolase</keyword>
<dbReference type="InterPro" id="IPR000751">
    <property type="entry name" value="MPI_Phosphatase"/>
</dbReference>
<dbReference type="InterPro" id="IPR036873">
    <property type="entry name" value="Rhodanese-like_dom_sf"/>
</dbReference>
<evidence type="ECO:0000256" key="3">
    <source>
        <dbReference type="ARBA" id="ARBA00022618"/>
    </source>
</evidence>
<dbReference type="SUPFAM" id="SSF52821">
    <property type="entry name" value="Rhodanese/Cell cycle control phosphatase"/>
    <property type="match status" value="1"/>
</dbReference>
<evidence type="ECO:0000313" key="9">
    <source>
        <dbReference type="Proteomes" id="UP001470230"/>
    </source>
</evidence>
<comment type="similarity">
    <text evidence="1">Belongs to the MPI phosphatase family.</text>
</comment>
<keyword evidence="6" id="KW-0131">Cell cycle</keyword>
<evidence type="ECO:0000313" key="8">
    <source>
        <dbReference type="EMBL" id="KAK8891660.1"/>
    </source>
</evidence>
<protein>
    <recommendedName>
        <fullName evidence="2">protein-tyrosine-phosphatase</fullName>
        <ecNumber evidence="2">3.1.3.48</ecNumber>
    </recommendedName>
</protein>
<keyword evidence="3" id="KW-0132">Cell division</keyword>
<evidence type="ECO:0000256" key="4">
    <source>
        <dbReference type="ARBA" id="ARBA00022801"/>
    </source>
</evidence>
<dbReference type="PRINTS" id="PR00716">
    <property type="entry name" value="MPIPHPHTASE"/>
</dbReference>
<dbReference type="EC" id="3.1.3.48" evidence="2"/>
<keyword evidence="5" id="KW-0904">Protein phosphatase</keyword>
<dbReference type="InterPro" id="IPR001763">
    <property type="entry name" value="Rhodanese-like_dom"/>
</dbReference>
<evidence type="ECO:0000256" key="1">
    <source>
        <dbReference type="ARBA" id="ARBA00011065"/>
    </source>
</evidence>
<dbReference type="PANTHER" id="PTHR10828:SF17">
    <property type="entry name" value="PROTEIN-TYROSINE-PHOSPHATASE"/>
    <property type="match status" value="1"/>
</dbReference>
<accession>A0ABR2KKK2</accession>
<proteinExistence type="inferred from homology"/>
<dbReference type="PROSITE" id="PS50206">
    <property type="entry name" value="RHODANESE_3"/>
    <property type="match status" value="1"/>
</dbReference>
<reference evidence="8 9" key="1">
    <citation type="submission" date="2024-04" db="EMBL/GenBank/DDBJ databases">
        <title>Tritrichomonas musculus Genome.</title>
        <authorList>
            <person name="Alves-Ferreira E."/>
            <person name="Grigg M."/>
            <person name="Lorenzi H."/>
            <person name="Galac M."/>
        </authorList>
    </citation>
    <scope>NUCLEOTIDE SEQUENCE [LARGE SCALE GENOMIC DNA]</scope>
    <source>
        <strain evidence="8 9">EAF2021</strain>
    </source>
</reference>
<evidence type="ECO:0000259" key="7">
    <source>
        <dbReference type="PROSITE" id="PS50206"/>
    </source>
</evidence>
<dbReference type="EMBL" id="JAPFFF010000004">
    <property type="protein sequence ID" value="KAK8891660.1"/>
    <property type="molecule type" value="Genomic_DNA"/>
</dbReference>
<name>A0ABR2KKK2_9EUKA</name>
<evidence type="ECO:0000256" key="5">
    <source>
        <dbReference type="ARBA" id="ARBA00022912"/>
    </source>
</evidence>
<dbReference type="PANTHER" id="PTHR10828">
    <property type="entry name" value="M-PHASE INDUCER PHOSPHATASE DUAL SPECIFICITY PHOSPHATASE CDC25"/>
    <property type="match status" value="1"/>
</dbReference>
<dbReference type="Gene3D" id="3.40.250.10">
    <property type="entry name" value="Rhodanese-like domain"/>
    <property type="match status" value="1"/>
</dbReference>
<dbReference type="Proteomes" id="UP001470230">
    <property type="component" value="Unassembled WGS sequence"/>
</dbReference>